<evidence type="ECO:0000313" key="8">
    <source>
        <dbReference type="EMBL" id="GKV19591.1"/>
    </source>
</evidence>
<evidence type="ECO:0000256" key="2">
    <source>
        <dbReference type="ARBA" id="ARBA00008773"/>
    </source>
</evidence>
<reference evidence="8 9" key="1">
    <citation type="journal article" date="2021" name="Commun. Biol.">
        <title>The genome of Shorea leprosula (Dipterocarpaceae) highlights the ecological relevance of drought in aseasonal tropical rainforests.</title>
        <authorList>
            <person name="Ng K.K.S."/>
            <person name="Kobayashi M.J."/>
            <person name="Fawcett J.A."/>
            <person name="Hatakeyama M."/>
            <person name="Paape T."/>
            <person name="Ng C.H."/>
            <person name="Ang C.C."/>
            <person name="Tnah L.H."/>
            <person name="Lee C.T."/>
            <person name="Nishiyama T."/>
            <person name="Sese J."/>
            <person name="O'Brien M.J."/>
            <person name="Copetti D."/>
            <person name="Mohd Noor M.I."/>
            <person name="Ong R.C."/>
            <person name="Putra M."/>
            <person name="Sireger I.Z."/>
            <person name="Indrioko S."/>
            <person name="Kosugi Y."/>
            <person name="Izuno A."/>
            <person name="Isagi Y."/>
            <person name="Lee S.L."/>
            <person name="Shimizu K.K."/>
        </authorList>
    </citation>
    <scope>NUCLEOTIDE SEQUENCE [LARGE SCALE GENOMIC DNA]</scope>
    <source>
        <strain evidence="8">214</strain>
    </source>
</reference>
<organism evidence="8 9">
    <name type="scientific">Rubroshorea leprosula</name>
    <dbReference type="NCBI Taxonomy" id="152421"/>
    <lineage>
        <taxon>Eukaryota</taxon>
        <taxon>Viridiplantae</taxon>
        <taxon>Streptophyta</taxon>
        <taxon>Embryophyta</taxon>
        <taxon>Tracheophyta</taxon>
        <taxon>Spermatophyta</taxon>
        <taxon>Magnoliopsida</taxon>
        <taxon>eudicotyledons</taxon>
        <taxon>Gunneridae</taxon>
        <taxon>Pentapetalae</taxon>
        <taxon>rosids</taxon>
        <taxon>malvids</taxon>
        <taxon>Malvales</taxon>
        <taxon>Dipterocarpaceae</taxon>
        <taxon>Rubroshorea</taxon>
    </lineage>
</organism>
<evidence type="ECO:0000256" key="3">
    <source>
        <dbReference type="ARBA" id="ARBA00012780"/>
    </source>
</evidence>
<dbReference type="InterPro" id="IPR044965">
    <property type="entry name" value="Glyco_hydro_17_plant"/>
</dbReference>
<sequence length="208" mass="23264">MKNLQQAVVETKLSNYIQVSTAVHSAVLGSSYPPSAGAFRDDVAGIMTNIVKFLHSNNAPLPINVYPYFAYASDPGHISLDYALFRSKKPVVIDGNLKYYNLFDAMVDAFAAAMEKAIGTEDIKIVVSETGWPSAGNEPHTTKKNAQTYNKNLNHRIKYQGGTPRRPDLNLETYIFALFNENRKVAGVEQNFGLFYPNLTRTYPLWYS</sequence>
<proteinExistence type="inferred from homology"/>
<dbReference type="InterPro" id="IPR017853">
    <property type="entry name" value="GH"/>
</dbReference>
<keyword evidence="4 7" id="KW-0378">Hydrolase</keyword>
<comment type="similarity">
    <text evidence="2 6">Belongs to the glycosyl hydrolase 17 family.</text>
</comment>
<dbReference type="GO" id="GO:0005975">
    <property type="term" value="P:carbohydrate metabolic process"/>
    <property type="evidence" value="ECO:0007669"/>
    <property type="project" value="InterPro"/>
</dbReference>
<comment type="caution">
    <text evidence="8">The sequence shown here is derived from an EMBL/GenBank/DDBJ whole genome shotgun (WGS) entry which is preliminary data.</text>
</comment>
<evidence type="ECO:0000256" key="7">
    <source>
        <dbReference type="RuleBase" id="RU004336"/>
    </source>
</evidence>
<evidence type="ECO:0000256" key="5">
    <source>
        <dbReference type="ARBA" id="ARBA00023295"/>
    </source>
</evidence>
<evidence type="ECO:0000256" key="4">
    <source>
        <dbReference type="ARBA" id="ARBA00022801"/>
    </source>
</evidence>
<dbReference type="Gene3D" id="3.20.20.80">
    <property type="entry name" value="Glycosidases"/>
    <property type="match status" value="1"/>
</dbReference>
<evidence type="ECO:0000313" key="9">
    <source>
        <dbReference type="Proteomes" id="UP001054252"/>
    </source>
</evidence>
<protein>
    <recommendedName>
        <fullName evidence="3">glucan endo-1,3-beta-D-glucosidase</fullName>
        <ecNumber evidence="3">3.2.1.39</ecNumber>
    </recommendedName>
</protein>
<dbReference type="EMBL" id="BPVZ01000053">
    <property type="protein sequence ID" value="GKV19591.1"/>
    <property type="molecule type" value="Genomic_DNA"/>
</dbReference>
<dbReference type="AlphaFoldDB" id="A0AAV5K4N7"/>
<gene>
    <name evidence="8" type="ORF">SLEP1_g29828</name>
</gene>
<evidence type="ECO:0000256" key="1">
    <source>
        <dbReference type="ARBA" id="ARBA00000382"/>
    </source>
</evidence>
<comment type="catalytic activity">
    <reaction evidence="1">
        <text>Hydrolysis of (1-&gt;3)-beta-D-glucosidic linkages in (1-&gt;3)-beta-D-glucans.</text>
        <dbReference type="EC" id="3.2.1.39"/>
    </reaction>
</comment>
<evidence type="ECO:0000256" key="6">
    <source>
        <dbReference type="RuleBase" id="RU004335"/>
    </source>
</evidence>
<dbReference type="Pfam" id="PF00332">
    <property type="entry name" value="Glyco_hydro_17"/>
    <property type="match status" value="1"/>
</dbReference>
<name>A0AAV5K4N7_9ROSI</name>
<keyword evidence="5 7" id="KW-0326">Glycosidase</keyword>
<accession>A0AAV5K4N7</accession>
<dbReference type="EC" id="3.2.1.39" evidence="3"/>
<dbReference type="PROSITE" id="PS00587">
    <property type="entry name" value="GLYCOSYL_HYDROL_F17"/>
    <property type="match status" value="1"/>
</dbReference>
<dbReference type="GO" id="GO:0042973">
    <property type="term" value="F:glucan endo-1,3-beta-D-glucosidase activity"/>
    <property type="evidence" value="ECO:0007669"/>
    <property type="project" value="UniProtKB-EC"/>
</dbReference>
<dbReference type="InterPro" id="IPR000490">
    <property type="entry name" value="Glyco_hydro_17"/>
</dbReference>
<keyword evidence="9" id="KW-1185">Reference proteome</keyword>
<dbReference type="PANTHER" id="PTHR32227">
    <property type="entry name" value="GLUCAN ENDO-1,3-BETA-GLUCOSIDASE BG1-RELATED-RELATED"/>
    <property type="match status" value="1"/>
</dbReference>
<dbReference type="Proteomes" id="UP001054252">
    <property type="component" value="Unassembled WGS sequence"/>
</dbReference>
<dbReference type="SUPFAM" id="SSF51445">
    <property type="entry name" value="(Trans)glycosidases"/>
    <property type="match status" value="1"/>
</dbReference>